<name>A0ABT2DBJ1_9BURK</name>
<reference evidence="1 2" key="1">
    <citation type="submission" date="2022-08" db="EMBL/GenBank/DDBJ databases">
        <title>Reclassification of Massilia species as members of the genera Telluria, Duganella, Pseudoduganella, Mokoshia gen. nov. and Zemynaea gen. nov. using orthogonal and non-orthogonal genome-based approaches.</title>
        <authorList>
            <person name="Bowman J.P."/>
        </authorList>
    </citation>
    <scope>NUCLEOTIDE SEQUENCE [LARGE SCALE GENOMIC DNA]</scope>
    <source>
        <strain evidence="1 2">JCM 31605</strain>
    </source>
</reference>
<dbReference type="RefSeq" id="WP_258822455.1">
    <property type="nucleotide sequence ID" value="NZ_JANUHB010000002.1"/>
</dbReference>
<evidence type="ECO:0000313" key="1">
    <source>
        <dbReference type="EMBL" id="MCS0808693.1"/>
    </source>
</evidence>
<keyword evidence="2" id="KW-1185">Reference proteome</keyword>
<dbReference type="Proteomes" id="UP001206126">
    <property type="component" value="Unassembled WGS sequence"/>
</dbReference>
<dbReference type="EMBL" id="JANUHB010000002">
    <property type="protein sequence ID" value="MCS0808693.1"/>
    <property type="molecule type" value="Genomic_DNA"/>
</dbReference>
<evidence type="ECO:0000313" key="2">
    <source>
        <dbReference type="Proteomes" id="UP001206126"/>
    </source>
</evidence>
<gene>
    <name evidence="1" type="ORF">NX774_12255</name>
</gene>
<organism evidence="1 2">
    <name type="scientific">Massilia agilis</name>
    <dbReference type="NCBI Taxonomy" id="1811226"/>
    <lineage>
        <taxon>Bacteria</taxon>
        <taxon>Pseudomonadati</taxon>
        <taxon>Pseudomonadota</taxon>
        <taxon>Betaproteobacteria</taxon>
        <taxon>Burkholderiales</taxon>
        <taxon>Oxalobacteraceae</taxon>
        <taxon>Telluria group</taxon>
        <taxon>Massilia</taxon>
    </lineage>
</organism>
<proteinExistence type="predicted"/>
<comment type="caution">
    <text evidence="1">The sequence shown here is derived from an EMBL/GenBank/DDBJ whole genome shotgun (WGS) entry which is preliminary data.</text>
</comment>
<protein>
    <submittedName>
        <fullName evidence="1">Uncharacterized protein</fullName>
    </submittedName>
</protein>
<accession>A0ABT2DBJ1</accession>
<sequence>MTITSKMPAQLPSQARPDTLDVDTENVFAALPAIVAEMDATAASMNAYSAGTAYAIPYTFDATTTDADPGAGKIRFDNATQSSTTTLRLDLVGSNGVDYTPLLDSFDASTSAVKGQLRIEKAADPTKFIAFNVTGRAAPAGYRNIAVSYVGISGANPFATGDALILKFQRTGDKGDTPSLVTGVLHLRDEKPTNSVGGTSTGGVNTRTLNTTRRNTISGATVSGNQWTLPAGTYRMQANAPCCGAARHQAYIYNVTDAVAYVGGSEFASSSAQTRSFVAPVEVVLTAAKTFELRHYVAPAATTNDLGIGASVTGLVEVFSEVFVEKLS</sequence>